<keyword evidence="18" id="KW-1185">Reference proteome</keyword>
<evidence type="ECO:0000256" key="5">
    <source>
        <dbReference type="ARBA" id="ARBA00022722"/>
    </source>
</evidence>
<feature type="compositionally biased region" description="Low complexity" evidence="14">
    <location>
        <begin position="1340"/>
        <end position="1351"/>
    </location>
</feature>
<dbReference type="PANTHER" id="PTHR37984:SF5">
    <property type="entry name" value="PROTEIN NYNRIN-LIKE"/>
    <property type="match status" value="1"/>
</dbReference>
<dbReference type="InterPro" id="IPR041588">
    <property type="entry name" value="Integrase_H2C2"/>
</dbReference>
<dbReference type="PANTHER" id="PTHR37984">
    <property type="entry name" value="PROTEIN CBG26694"/>
    <property type="match status" value="1"/>
</dbReference>
<feature type="region of interest" description="Disordered" evidence="14">
    <location>
        <begin position="1221"/>
        <end position="1254"/>
    </location>
</feature>
<evidence type="ECO:0000256" key="13">
    <source>
        <dbReference type="ARBA" id="ARBA00039658"/>
    </source>
</evidence>
<keyword evidence="3" id="KW-0808">Transferase</keyword>
<dbReference type="InterPro" id="IPR043128">
    <property type="entry name" value="Rev_trsase/Diguanyl_cyclase"/>
</dbReference>
<dbReference type="CDD" id="cd00303">
    <property type="entry name" value="retropepsin_like"/>
    <property type="match status" value="1"/>
</dbReference>
<dbReference type="InterPro" id="IPR036397">
    <property type="entry name" value="RNaseH_sf"/>
</dbReference>
<dbReference type="Pfam" id="PF17921">
    <property type="entry name" value="Integrase_H2C2"/>
    <property type="match status" value="1"/>
</dbReference>
<keyword evidence="5" id="KW-0540">Nuclease</keyword>
<evidence type="ECO:0000313" key="17">
    <source>
        <dbReference type="EMBL" id="KAK7906795.1"/>
    </source>
</evidence>
<dbReference type="SUPFAM" id="SSF50630">
    <property type="entry name" value="Acid proteases"/>
    <property type="match status" value="1"/>
</dbReference>
<dbReference type="PROSITE" id="PS00141">
    <property type="entry name" value="ASP_PROTEASE"/>
    <property type="match status" value="1"/>
</dbReference>
<dbReference type="Gene3D" id="3.30.420.10">
    <property type="entry name" value="Ribonuclease H-like superfamily/Ribonuclease H"/>
    <property type="match status" value="1"/>
</dbReference>
<feature type="region of interest" description="Disordered" evidence="14">
    <location>
        <begin position="1274"/>
        <end position="1298"/>
    </location>
</feature>
<dbReference type="GO" id="GO:0003964">
    <property type="term" value="F:RNA-directed DNA polymerase activity"/>
    <property type="evidence" value="ECO:0007669"/>
    <property type="project" value="UniProtKB-KW"/>
</dbReference>
<evidence type="ECO:0000256" key="2">
    <source>
        <dbReference type="ARBA" id="ARBA00012180"/>
    </source>
</evidence>
<evidence type="ECO:0000256" key="10">
    <source>
        <dbReference type="ARBA" id="ARBA00022908"/>
    </source>
</evidence>
<feature type="compositionally biased region" description="Basic and acidic residues" evidence="14">
    <location>
        <begin position="1352"/>
        <end position="1367"/>
    </location>
</feature>
<dbReference type="InterPro" id="IPR000477">
    <property type="entry name" value="RT_dom"/>
</dbReference>
<dbReference type="PROSITE" id="PS50994">
    <property type="entry name" value="INTEGRASE"/>
    <property type="match status" value="1"/>
</dbReference>
<dbReference type="SUPFAM" id="SSF53098">
    <property type="entry name" value="Ribonuclease H-like"/>
    <property type="match status" value="1"/>
</dbReference>
<dbReference type="PROSITE" id="PS50878">
    <property type="entry name" value="RT_POL"/>
    <property type="match status" value="1"/>
</dbReference>
<dbReference type="CDD" id="cd01647">
    <property type="entry name" value="RT_LTR"/>
    <property type="match status" value="1"/>
</dbReference>
<protein>
    <recommendedName>
        <fullName evidence="13">Gypsy retrotransposon integrase-like protein 1</fullName>
        <ecNumber evidence="2">3.1.26.4</ecNumber>
    </recommendedName>
</protein>
<keyword evidence="6" id="KW-0255">Endonuclease</keyword>
<dbReference type="GO" id="GO:0004523">
    <property type="term" value="F:RNA-DNA hybrid ribonuclease activity"/>
    <property type="evidence" value="ECO:0007669"/>
    <property type="project" value="UniProtKB-EC"/>
</dbReference>
<dbReference type="Gene3D" id="3.10.20.370">
    <property type="match status" value="1"/>
</dbReference>
<keyword evidence="9" id="KW-0694">RNA-binding</keyword>
<gene>
    <name evidence="17" type="ORF">WMY93_015407</name>
</gene>
<dbReference type="InterPro" id="IPR043502">
    <property type="entry name" value="DNA/RNA_pol_sf"/>
</dbReference>
<dbReference type="EMBL" id="JBBPFD010000011">
    <property type="protein sequence ID" value="KAK7906795.1"/>
    <property type="molecule type" value="Genomic_DNA"/>
</dbReference>
<dbReference type="InterPro" id="IPR021109">
    <property type="entry name" value="Peptidase_aspartic_dom_sf"/>
</dbReference>
<evidence type="ECO:0000256" key="4">
    <source>
        <dbReference type="ARBA" id="ARBA00022695"/>
    </source>
</evidence>
<dbReference type="GO" id="GO:0015074">
    <property type="term" value="P:DNA integration"/>
    <property type="evidence" value="ECO:0007669"/>
    <property type="project" value="UniProtKB-KW"/>
</dbReference>
<feature type="compositionally biased region" description="Low complexity" evidence="14">
    <location>
        <begin position="1288"/>
        <end position="1298"/>
    </location>
</feature>
<dbReference type="FunFam" id="1.10.340.70:FF:000001">
    <property type="entry name" value="Retrovirus-related Pol polyprotein from transposon gypsy-like Protein"/>
    <property type="match status" value="1"/>
</dbReference>
<feature type="compositionally biased region" description="Basic and acidic residues" evidence="14">
    <location>
        <begin position="1"/>
        <end position="10"/>
    </location>
</feature>
<dbReference type="Gene3D" id="3.10.10.10">
    <property type="entry name" value="HIV Type 1 Reverse Transcriptase, subunit A, domain 1"/>
    <property type="match status" value="1"/>
</dbReference>
<evidence type="ECO:0000256" key="9">
    <source>
        <dbReference type="ARBA" id="ARBA00022884"/>
    </source>
</evidence>
<keyword evidence="10" id="KW-0229">DNA integration</keyword>
<evidence type="ECO:0000256" key="12">
    <source>
        <dbReference type="ARBA" id="ARBA00023268"/>
    </source>
</evidence>
<dbReference type="InterPro" id="IPR001584">
    <property type="entry name" value="Integrase_cat-core"/>
</dbReference>
<dbReference type="Proteomes" id="UP001460270">
    <property type="component" value="Unassembled WGS sequence"/>
</dbReference>
<evidence type="ECO:0000256" key="7">
    <source>
        <dbReference type="ARBA" id="ARBA00022801"/>
    </source>
</evidence>
<evidence type="ECO:0000259" key="15">
    <source>
        <dbReference type="PROSITE" id="PS50878"/>
    </source>
</evidence>
<dbReference type="CDD" id="cd09274">
    <property type="entry name" value="RNase_HI_RT_Ty3"/>
    <property type="match status" value="1"/>
</dbReference>
<keyword evidence="7" id="KW-0378">Hydrolase</keyword>
<feature type="region of interest" description="Disordered" evidence="14">
    <location>
        <begin position="1322"/>
        <end position="1405"/>
    </location>
</feature>
<feature type="domain" description="Reverse transcriptase" evidence="15">
    <location>
        <begin position="377"/>
        <end position="556"/>
    </location>
</feature>
<dbReference type="FunFam" id="3.10.20.370:FF:000001">
    <property type="entry name" value="Retrovirus-related Pol polyprotein from transposon 17.6-like protein"/>
    <property type="match status" value="1"/>
</dbReference>
<feature type="domain" description="Integrase catalytic" evidence="16">
    <location>
        <begin position="917"/>
        <end position="1087"/>
    </location>
</feature>
<evidence type="ECO:0000256" key="1">
    <source>
        <dbReference type="ARBA" id="ARBA00010879"/>
    </source>
</evidence>
<keyword evidence="12" id="KW-0511">Multifunctional enzyme</keyword>
<accession>A0AAW0P1D8</accession>
<evidence type="ECO:0000259" key="16">
    <source>
        <dbReference type="PROSITE" id="PS50994"/>
    </source>
</evidence>
<dbReference type="GO" id="GO:0003723">
    <property type="term" value="F:RNA binding"/>
    <property type="evidence" value="ECO:0007669"/>
    <property type="project" value="UniProtKB-KW"/>
</dbReference>
<keyword evidence="8" id="KW-0460">Magnesium</keyword>
<feature type="region of interest" description="Disordered" evidence="14">
    <location>
        <begin position="1"/>
        <end position="33"/>
    </location>
</feature>
<dbReference type="SUPFAM" id="SSF56672">
    <property type="entry name" value="DNA/RNA polymerases"/>
    <property type="match status" value="1"/>
</dbReference>
<dbReference type="Pfam" id="PF17919">
    <property type="entry name" value="RT_RNaseH_2"/>
    <property type="match status" value="1"/>
</dbReference>
<dbReference type="GO" id="GO:0004190">
    <property type="term" value="F:aspartic-type endopeptidase activity"/>
    <property type="evidence" value="ECO:0007669"/>
    <property type="project" value="InterPro"/>
</dbReference>
<keyword evidence="4" id="KW-0548">Nucleotidyltransferase</keyword>
<evidence type="ECO:0000313" key="18">
    <source>
        <dbReference type="Proteomes" id="UP001460270"/>
    </source>
</evidence>
<evidence type="ECO:0000256" key="3">
    <source>
        <dbReference type="ARBA" id="ARBA00022679"/>
    </source>
</evidence>
<dbReference type="InterPro" id="IPR050951">
    <property type="entry name" value="Retrovirus_Pol_polyprotein"/>
</dbReference>
<organism evidence="17 18">
    <name type="scientific">Mugilogobius chulae</name>
    <name type="common">yellowstripe goby</name>
    <dbReference type="NCBI Taxonomy" id="88201"/>
    <lineage>
        <taxon>Eukaryota</taxon>
        <taxon>Metazoa</taxon>
        <taxon>Chordata</taxon>
        <taxon>Craniata</taxon>
        <taxon>Vertebrata</taxon>
        <taxon>Euteleostomi</taxon>
        <taxon>Actinopterygii</taxon>
        <taxon>Neopterygii</taxon>
        <taxon>Teleostei</taxon>
        <taxon>Neoteleostei</taxon>
        <taxon>Acanthomorphata</taxon>
        <taxon>Gobiaria</taxon>
        <taxon>Gobiiformes</taxon>
        <taxon>Gobioidei</taxon>
        <taxon>Gobiidae</taxon>
        <taxon>Gobionellinae</taxon>
        <taxon>Mugilogobius</taxon>
    </lineage>
</organism>
<dbReference type="FunFam" id="3.30.70.270:FF:000020">
    <property type="entry name" value="Transposon Tf2-6 polyprotein-like Protein"/>
    <property type="match status" value="1"/>
</dbReference>
<comment type="caution">
    <text evidence="17">The sequence shown here is derived from an EMBL/GenBank/DDBJ whole genome shotgun (WGS) entry which is preliminary data.</text>
</comment>
<keyword evidence="11" id="KW-0695">RNA-directed DNA polymerase</keyword>
<name>A0AAW0P1D8_9GOBI</name>
<sequence>MGAKRDQTRPKKEKKSVKCAEMSQSKKSMPNRLPKGLVGSKCSSVISIAGRPHHCLLDTGSQVTTVPVSVYNQSLSEQPVKPLDSLLQVEGAAGQSVPYLGYVEVTLTFPEDFLGVEFEVPTLALVVPDAHLDCPSPVLIGMNTLEPLYEQYLSSDVSNFQPAAQGYCAVLKLLQLNYQQSQEGNAGTVRLLSQTPVLVPAGQTVVLEGSARLDNPSAVQWAVVEHPTSPLPGGLCVQSCLITLPTHAPYKVPVVVRNESEQDALIPPLTVIADIATSPTILTQPTVNHLTTAAESKRSSLEFNFGDSPVPTEWKERITATLNQMPEVFSQHDLDFGCTDRVKHNIKLHDETPFKQRARPIHPRDIEAVRSHLRDLLEAGVIRESESPFASPIVVVRKRNGDVRLCIDYRKLNLQTVKDAYALPNLEESFSALTGSKWFTVLDLKSGYYQIQMDEADKAKTAFVTPLGFWEWNWMPQGVTNTPSTFQRLMEKCMGDLNLKEVLVFLDDIIIFSDTLEEHEKRLLRVLTRLKEFGLKLSPGKCKFLQSSVRYLGHVVSEKGVETDPEKISSLKSWPVPRNLKELRSFLGFAGYYRRFIRDYATIVKPLNVLTRGYAPLRRSTKNKPPTVKYLDPKQSFGDRWTPECLAAFNLVIEKLTSAPVLGFANPKLPYILHTDASTTGLGAVLYQEQESQLRVIAYASRGLSQSESRYPAHKLEFLALKWSVTEKFHDYLYGANFTVVTDNNPLTYVLSSAKLDATSHRWLAALSTYSFKMQYRAGRHNYDADALSRRCHAEVSDDVHSRQEWDSIHQLAEQLSDPGEAAEIAPDIVHAICQSSLTRAFHQSTQSDITLVESLTVSAEVLPAGFIDEQLHGLPVLPSLTPSDLREEQSADPALREIIYQLKTGEKAPPSVREELPELPLLLREWNRLELEDGVLYRRRQEGDKVNLQLVLPPALRSVVLKSLHSDMGHMGIERTLDLVRQRFFWPKMAANVEHFVKTCGPDFESRLIKEFCEVAGIKKTRTTPYHPRGNPVERFNRTLLSMLGTLENKQKSKWKEYVKPLVHAYNCTRNEVTGFTPYELLFGRSPRLPVDLAFGLPVRESASPSHSQYVKSLKERLEECYKLASQNAQKSAQKNKSRFDQRVKPASLEAGDRVLVRNVRIRGKHKLEDKWEQDVYVVVQRAGDLPVYIVKPETRDGPTRTLHRDLLLPCGFLPTAVKDLDESTPARRPLTRSQSRQPASAESDLGSEEEEEVIHILEPSPLLPTKFSVERTCEPEPMPTETVATDSDPSLLPSLSENLPTAIAPETYLPDIVETPVAVEEPLTSSTESDAPEEVVENPESNLPELENLPVEREILTSVPEERPPDVGLPEPEAEDPETVQSESSKGDAGLRRSGRHRQPPQRLQYSVLGNPLISVVQALFHSLSNAYAEALSHAPAADIIVVRDVRVVPMQRGRA</sequence>
<comment type="similarity">
    <text evidence="1">Belongs to the beta type-B retroviral polymerase family. HERV class-II K(HML-2) pol subfamily.</text>
</comment>
<evidence type="ECO:0000256" key="6">
    <source>
        <dbReference type="ARBA" id="ARBA00022759"/>
    </source>
</evidence>
<feature type="compositionally biased region" description="Polar residues" evidence="14">
    <location>
        <begin position="1233"/>
        <end position="1242"/>
    </location>
</feature>
<dbReference type="InterPro" id="IPR001969">
    <property type="entry name" value="Aspartic_peptidase_AS"/>
</dbReference>
<dbReference type="InterPro" id="IPR012337">
    <property type="entry name" value="RNaseH-like_sf"/>
</dbReference>
<reference evidence="18" key="1">
    <citation type="submission" date="2024-04" db="EMBL/GenBank/DDBJ databases">
        <title>Salinicola lusitanus LLJ914,a marine bacterium isolated from the Okinawa Trough.</title>
        <authorList>
            <person name="Li J."/>
        </authorList>
    </citation>
    <scope>NUCLEOTIDE SEQUENCE [LARGE SCALE GENOMIC DNA]</scope>
</reference>
<evidence type="ECO:0000256" key="14">
    <source>
        <dbReference type="SAM" id="MobiDB-lite"/>
    </source>
</evidence>
<evidence type="ECO:0000256" key="11">
    <source>
        <dbReference type="ARBA" id="ARBA00022918"/>
    </source>
</evidence>
<proteinExistence type="inferred from homology"/>
<dbReference type="InterPro" id="IPR041577">
    <property type="entry name" value="RT_RNaseH_2"/>
</dbReference>
<dbReference type="Gene3D" id="3.30.70.270">
    <property type="match status" value="2"/>
</dbReference>
<evidence type="ECO:0000256" key="8">
    <source>
        <dbReference type="ARBA" id="ARBA00022842"/>
    </source>
</evidence>
<dbReference type="Pfam" id="PF00078">
    <property type="entry name" value="RVT_1"/>
    <property type="match status" value="1"/>
</dbReference>
<dbReference type="GO" id="GO:0006508">
    <property type="term" value="P:proteolysis"/>
    <property type="evidence" value="ECO:0007669"/>
    <property type="project" value="InterPro"/>
</dbReference>
<dbReference type="EC" id="3.1.26.4" evidence="2"/>